<sequence>MYSLIYNPLVFFYGLELLLTFTILDSVLSARFGFRP</sequence>
<evidence type="ECO:0000313" key="2">
    <source>
        <dbReference type="EMBL" id="MBX37806.1"/>
    </source>
</evidence>
<dbReference type="EMBL" id="GGEC01057322">
    <property type="protein sequence ID" value="MBX37806.1"/>
    <property type="molecule type" value="Transcribed_RNA"/>
</dbReference>
<evidence type="ECO:0000256" key="1">
    <source>
        <dbReference type="SAM" id="Phobius"/>
    </source>
</evidence>
<name>A0A2P2N5Y1_RHIMU</name>
<keyword evidence="1" id="KW-0472">Membrane</keyword>
<proteinExistence type="predicted"/>
<feature type="transmembrane region" description="Helical" evidence="1">
    <location>
        <begin position="12"/>
        <end position="34"/>
    </location>
</feature>
<accession>A0A2P2N5Y1</accession>
<dbReference type="AlphaFoldDB" id="A0A2P2N5Y1"/>
<protein>
    <submittedName>
        <fullName evidence="2">Uncharacterized protein</fullName>
    </submittedName>
</protein>
<organism evidence="2">
    <name type="scientific">Rhizophora mucronata</name>
    <name type="common">Asiatic mangrove</name>
    <dbReference type="NCBI Taxonomy" id="61149"/>
    <lineage>
        <taxon>Eukaryota</taxon>
        <taxon>Viridiplantae</taxon>
        <taxon>Streptophyta</taxon>
        <taxon>Embryophyta</taxon>
        <taxon>Tracheophyta</taxon>
        <taxon>Spermatophyta</taxon>
        <taxon>Magnoliopsida</taxon>
        <taxon>eudicotyledons</taxon>
        <taxon>Gunneridae</taxon>
        <taxon>Pentapetalae</taxon>
        <taxon>rosids</taxon>
        <taxon>fabids</taxon>
        <taxon>Malpighiales</taxon>
        <taxon>Rhizophoraceae</taxon>
        <taxon>Rhizophora</taxon>
    </lineage>
</organism>
<keyword evidence="1" id="KW-0812">Transmembrane</keyword>
<reference evidence="2" key="1">
    <citation type="submission" date="2018-02" db="EMBL/GenBank/DDBJ databases">
        <title>Rhizophora mucronata_Transcriptome.</title>
        <authorList>
            <person name="Meera S.P."/>
            <person name="Sreeshan A."/>
            <person name="Augustine A."/>
        </authorList>
    </citation>
    <scope>NUCLEOTIDE SEQUENCE</scope>
    <source>
        <tissue evidence="2">Leaf</tissue>
    </source>
</reference>
<keyword evidence="1" id="KW-1133">Transmembrane helix</keyword>